<reference evidence="1" key="1">
    <citation type="submission" date="2020-12" db="EMBL/GenBank/DDBJ databases">
        <title>Metabolic potential, ecology and presence of endohyphal bacteria is reflected in genomic diversity of Mucoromycotina.</title>
        <authorList>
            <person name="Muszewska A."/>
            <person name="Okrasinska A."/>
            <person name="Steczkiewicz K."/>
            <person name="Drgas O."/>
            <person name="Orlowska M."/>
            <person name="Perlinska-Lenart U."/>
            <person name="Aleksandrzak-Piekarczyk T."/>
            <person name="Szatraj K."/>
            <person name="Zielenkiewicz U."/>
            <person name="Pilsyk S."/>
            <person name="Malc E."/>
            <person name="Mieczkowski P."/>
            <person name="Kruszewska J.S."/>
            <person name="Biernat P."/>
            <person name="Pawlowska J."/>
        </authorList>
    </citation>
    <scope>NUCLEOTIDE SEQUENCE</scope>
    <source>
        <strain evidence="1">WA0000067209</strain>
    </source>
</reference>
<protein>
    <recommendedName>
        <fullName evidence="3">26S proteasome non-ATPase regulatory subunit 5</fullName>
    </recommendedName>
</protein>
<dbReference type="Proteomes" id="UP000654370">
    <property type="component" value="Unassembled WGS sequence"/>
</dbReference>
<evidence type="ECO:0000313" key="1">
    <source>
        <dbReference type="EMBL" id="KAG2182222.1"/>
    </source>
</evidence>
<evidence type="ECO:0000313" key="2">
    <source>
        <dbReference type="Proteomes" id="UP000654370"/>
    </source>
</evidence>
<dbReference type="PANTHER" id="PTHR13554">
    <property type="entry name" value="26S PROTEASOME NON-ATPASE REGULATORY SUBUNIT 5-RELATED"/>
    <property type="match status" value="1"/>
</dbReference>
<dbReference type="GO" id="GO:0043248">
    <property type="term" value="P:proteasome assembly"/>
    <property type="evidence" value="ECO:0007669"/>
    <property type="project" value="InterPro"/>
</dbReference>
<dbReference type="AlphaFoldDB" id="A0A8H7PXR1"/>
<dbReference type="InterPro" id="IPR011989">
    <property type="entry name" value="ARM-like"/>
</dbReference>
<gene>
    <name evidence="1" type="ORF">INT43_007149</name>
</gene>
<dbReference type="InterPro" id="IPR019538">
    <property type="entry name" value="PSMD5"/>
</dbReference>
<dbReference type="Gene3D" id="1.25.10.10">
    <property type="entry name" value="Leucine-rich Repeat Variant"/>
    <property type="match status" value="1"/>
</dbReference>
<name>A0A8H7PXR1_MORIS</name>
<organism evidence="1 2">
    <name type="scientific">Mortierella isabellina</name>
    <name type="common">Filamentous fungus</name>
    <name type="synonym">Umbelopsis isabellina</name>
    <dbReference type="NCBI Taxonomy" id="91625"/>
    <lineage>
        <taxon>Eukaryota</taxon>
        <taxon>Fungi</taxon>
        <taxon>Fungi incertae sedis</taxon>
        <taxon>Mucoromycota</taxon>
        <taxon>Mucoromycotina</taxon>
        <taxon>Umbelopsidomycetes</taxon>
        <taxon>Umbelopsidales</taxon>
        <taxon>Umbelopsidaceae</taxon>
        <taxon>Umbelopsis</taxon>
    </lineage>
</organism>
<accession>A0A8H7PXR1</accession>
<evidence type="ECO:0008006" key="3">
    <source>
        <dbReference type="Google" id="ProtNLM"/>
    </source>
</evidence>
<keyword evidence="2" id="KW-1185">Reference proteome</keyword>
<dbReference type="OrthoDB" id="10250600at2759"/>
<dbReference type="EMBL" id="JAEPQZ010000004">
    <property type="protein sequence ID" value="KAG2182222.1"/>
    <property type="molecule type" value="Genomic_DNA"/>
</dbReference>
<dbReference type="Pfam" id="PF10508">
    <property type="entry name" value="Proteasom_PSMB"/>
    <property type="match status" value="1"/>
</dbReference>
<dbReference type="InterPro" id="IPR016024">
    <property type="entry name" value="ARM-type_fold"/>
</dbReference>
<proteinExistence type="predicted"/>
<dbReference type="SUPFAM" id="SSF48371">
    <property type="entry name" value="ARM repeat"/>
    <property type="match status" value="1"/>
</dbReference>
<dbReference type="GO" id="GO:0005829">
    <property type="term" value="C:cytosol"/>
    <property type="evidence" value="ECO:0007669"/>
    <property type="project" value="TreeGrafter"/>
</dbReference>
<dbReference type="PANTHER" id="PTHR13554:SF10">
    <property type="entry name" value="26S PROTEASOME NON-ATPASE REGULATORY SUBUNIT 5"/>
    <property type="match status" value="1"/>
</dbReference>
<sequence length="506" mass="55992">MTDPQGLREIDQTLSPNAGVPRQQVEAALQKLLAVIGESLPMEAANKALQNISLANLFYHADAEDDIGLFAREAIARLLGPIPYVYIAGNEYKPYLLQGLSHFSPDVRKLSLNQVQKCLRSGEEITMMVKSEIFVMVLTTLSFQSSDVAQQASDLIYKLACTDAGHGEFFSNQTISILNAIKTIDDTIKFRVYELIVRVAGSSDRGFEAAEDDMLLDEIINEAKSADILIKINAIEMFTEIAATEAGFNFLKRVKLVEYLAGVMKNEHETESSLSVCSAIRFFGKLVSIEAVDINELDTEFGIMDIYKSLLGSSSMDALTVTIATIGLVGASTRGLLILHQKSILTELCDSFPASAGNIKVGYLQTFSQLLSVHDEGDKFKEVEHVTESIFQNLARNPVELLMNLANQPMEEMKIAAFAVFESVSSHEWGQKILTQNNKFLDYILNRTTESTHAGKTWKYSIVRALTMTPNASENIDPMALRRLAEYVKQGPFYIHREAAVAMESG</sequence>
<comment type="caution">
    <text evidence="1">The sequence shown here is derived from an EMBL/GenBank/DDBJ whole genome shotgun (WGS) entry which is preliminary data.</text>
</comment>